<sequence>FQYIIWIIGFPIFMQSLITLASSAIWISHIMYWKILEEKELGKKYKEFREYKKKTWF</sequence>
<keyword evidence="1" id="KW-0472">Membrane</keyword>
<feature type="non-terminal residue" evidence="2">
    <location>
        <position position="1"/>
    </location>
</feature>
<feature type="transmembrane region" description="Helical" evidence="1">
    <location>
        <begin position="6"/>
        <end position="27"/>
    </location>
</feature>
<evidence type="ECO:0008006" key="3">
    <source>
        <dbReference type="Google" id="ProtNLM"/>
    </source>
</evidence>
<name>X1BHU6_9ZZZZ</name>
<accession>X1BHU6</accession>
<comment type="caution">
    <text evidence="2">The sequence shown here is derived from an EMBL/GenBank/DDBJ whole genome shotgun (WGS) entry which is preliminary data.</text>
</comment>
<reference evidence="2" key="1">
    <citation type="journal article" date="2014" name="Front. Microbiol.">
        <title>High frequency of phylogenetically diverse reductive dehalogenase-homologous genes in deep subseafloor sedimentary metagenomes.</title>
        <authorList>
            <person name="Kawai M."/>
            <person name="Futagami T."/>
            <person name="Toyoda A."/>
            <person name="Takaki Y."/>
            <person name="Nishi S."/>
            <person name="Hori S."/>
            <person name="Arai W."/>
            <person name="Tsubouchi T."/>
            <person name="Morono Y."/>
            <person name="Uchiyama I."/>
            <person name="Ito T."/>
            <person name="Fujiyama A."/>
            <person name="Inagaki F."/>
            <person name="Takami H."/>
        </authorList>
    </citation>
    <scope>NUCLEOTIDE SEQUENCE</scope>
    <source>
        <strain evidence="2">Expedition CK06-06</strain>
    </source>
</reference>
<keyword evidence="1" id="KW-1133">Transmembrane helix</keyword>
<dbReference type="Gene3D" id="1.20.120.1630">
    <property type="match status" value="1"/>
</dbReference>
<protein>
    <recommendedName>
        <fullName evidence="3">DUF418 domain-containing protein</fullName>
    </recommendedName>
</protein>
<evidence type="ECO:0000313" key="2">
    <source>
        <dbReference type="EMBL" id="GAG80782.1"/>
    </source>
</evidence>
<gene>
    <name evidence="2" type="ORF">S01H4_35704</name>
</gene>
<keyword evidence="1" id="KW-0812">Transmembrane</keyword>
<dbReference type="EMBL" id="BART01019013">
    <property type="protein sequence ID" value="GAG80782.1"/>
    <property type="molecule type" value="Genomic_DNA"/>
</dbReference>
<proteinExistence type="predicted"/>
<evidence type="ECO:0000256" key="1">
    <source>
        <dbReference type="SAM" id="Phobius"/>
    </source>
</evidence>
<dbReference type="AlphaFoldDB" id="X1BHU6"/>
<organism evidence="2">
    <name type="scientific">marine sediment metagenome</name>
    <dbReference type="NCBI Taxonomy" id="412755"/>
    <lineage>
        <taxon>unclassified sequences</taxon>
        <taxon>metagenomes</taxon>
        <taxon>ecological metagenomes</taxon>
    </lineage>
</organism>